<name>A0A8H7JDB4_9PLEO</name>
<organism evidence="2 3">
    <name type="scientific">Ascochyta lentis</name>
    <dbReference type="NCBI Taxonomy" id="205686"/>
    <lineage>
        <taxon>Eukaryota</taxon>
        <taxon>Fungi</taxon>
        <taxon>Dikarya</taxon>
        <taxon>Ascomycota</taxon>
        <taxon>Pezizomycotina</taxon>
        <taxon>Dothideomycetes</taxon>
        <taxon>Pleosporomycetidae</taxon>
        <taxon>Pleosporales</taxon>
        <taxon>Pleosporineae</taxon>
        <taxon>Didymellaceae</taxon>
        <taxon>Ascochyta</taxon>
    </lineage>
</organism>
<reference evidence="2" key="1">
    <citation type="submission" date="2018-12" db="EMBL/GenBank/DDBJ databases">
        <authorList>
            <person name="Syme R.A."/>
            <person name="Farfan-Caceres L."/>
            <person name="Lichtenzveig J."/>
        </authorList>
    </citation>
    <scope>NUCLEOTIDE SEQUENCE</scope>
    <source>
        <strain evidence="2">Al4</strain>
    </source>
</reference>
<evidence type="ECO:0000313" key="3">
    <source>
        <dbReference type="Proteomes" id="UP000651452"/>
    </source>
</evidence>
<keyword evidence="3" id="KW-1185">Reference proteome</keyword>
<dbReference type="Proteomes" id="UP000651452">
    <property type="component" value="Unassembled WGS sequence"/>
</dbReference>
<feature type="compositionally biased region" description="Polar residues" evidence="1">
    <location>
        <begin position="177"/>
        <end position="186"/>
    </location>
</feature>
<feature type="compositionally biased region" description="Low complexity" evidence="1">
    <location>
        <begin position="18"/>
        <end position="41"/>
    </location>
</feature>
<sequence>MSPSKDSPHVSKLRPQKATTSPSPPSSSTSAPPPTHNTTHNTTHYIYTTYHRALEIIAYLRANPGLPLPFIYATIGLAAELEQPGFLPRPSEVGCALIAAVCVAGVVVGVCALERGGEGDGEGIWGDVWRLWTVGKEEEEEGQVLEAVDTATESSFNAPSLLHRAYQPLHQQLLTRADTSSSSYDTHASGLLGPSPVPPRRTAAPELKHFTGQGFWKHQQKLKAAEKWSSTGRGGRSFEEVLTDVVEREQEQIRGGIAAWLDGSREE</sequence>
<dbReference type="OrthoDB" id="10662807at2759"/>
<comment type="caution">
    <text evidence="2">The sequence shown here is derived from an EMBL/GenBank/DDBJ whole genome shotgun (WGS) entry which is preliminary data.</text>
</comment>
<gene>
    <name evidence="2" type="ORF">EKO04_001117</name>
</gene>
<dbReference type="EMBL" id="RZGK01000002">
    <property type="protein sequence ID" value="KAF9701551.1"/>
    <property type="molecule type" value="Genomic_DNA"/>
</dbReference>
<feature type="region of interest" description="Disordered" evidence="1">
    <location>
        <begin position="177"/>
        <end position="199"/>
    </location>
</feature>
<evidence type="ECO:0000313" key="2">
    <source>
        <dbReference type="EMBL" id="KAF9701551.1"/>
    </source>
</evidence>
<accession>A0A8H7JDB4</accession>
<reference evidence="2" key="2">
    <citation type="submission" date="2020-09" db="EMBL/GenBank/DDBJ databases">
        <title>Reference genome assembly for Australian Ascochyta lentis isolate Al4.</title>
        <authorList>
            <person name="Lee R.C."/>
            <person name="Farfan-Caceres L.M."/>
            <person name="Debler J.W."/>
            <person name="Williams A.H."/>
            <person name="Henares B.M."/>
        </authorList>
    </citation>
    <scope>NUCLEOTIDE SEQUENCE</scope>
    <source>
        <strain evidence="2">Al4</strain>
    </source>
</reference>
<feature type="region of interest" description="Disordered" evidence="1">
    <location>
        <begin position="1"/>
        <end position="41"/>
    </location>
</feature>
<dbReference type="AlphaFoldDB" id="A0A8H7JDB4"/>
<protein>
    <submittedName>
        <fullName evidence="2">Uncharacterized protein</fullName>
    </submittedName>
</protein>
<evidence type="ECO:0000256" key="1">
    <source>
        <dbReference type="SAM" id="MobiDB-lite"/>
    </source>
</evidence>
<proteinExistence type="predicted"/>